<comment type="similarity">
    <text evidence="1">Belongs to the aspartate/ornithine carbamoyltransferase superfamily. OTCase family.</text>
</comment>
<dbReference type="PRINTS" id="PR00101">
    <property type="entry name" value="ATCASE"/>
</dbReference>
<evidence type="ECO:0000256" key="4">
    <source>
        <dbReference type="RuleBase" id="RU003634"/>
    </source>
</evidence>
<dbReference type="EMBL" id="JARBJD010000078">
    <property type="protein sequence ID" value="KAK2954460.1"/>
    <property type="molecule type" value="Genomic_DNA"/>
</dbReference>
<accession>A0ABQ9XT31</accession>
<evidence type="ECO:0000256" key="2">
    <source>
        <dbReference type="ARBA" id="ARBA00013007"/>
    </source>
</evidence>
<evidence type="ECO:0000256" key="3">
    <source>
        <dbReference type="ARBA" id="ARBA00022679"/>
    </source>
</evidence>
<dbReference type="NCBIfam" id="NF005538">
    <property type="entry name" value="PRK07200.1"/>
    <property type="match status" value="1"/>
</dbReference>
<dbReference type="Gene3D" id="3.40.50.1370">
    <property type="entry name" value="Aspartate/ornithine carbamoyltransferase"/>
    <property type="match status" value="2"/>
</dbReference>
<dbReference type="SUPFAM" id="SSF53671">
    <property type="entry name" value="Aspartate/ornithine carbamoyltransferase"/>
    <property type="match status" value="1"/>
</dbReference>
<dbReference type="InterPro" id="IPR006132">
    <property type="entry name" value="Asp/Orn_carbamoyltranf_P-bd"/>
</dbReference>
<gene>
    <name evidence="7" type="ORF">BLNAU_10628</name>
</gene>
<dbReference type="PANTHER" id="PTHR45753">
    <property type="entry name" value="ORNITHINE CARBAMOYLTRANSFERASE, MITOCHONDRIAL"/>
    <property type="match status" value="1"/>
</dbReference>
<dbReference type="InterPro" id="IPR006131">
    <property type="entry name" value="Asp_carbamoyltransf_Asp/Orn-bd"/>
</dbReference>
<dbReference type="PRINTS" id="PR00100">
    <property type="entry name" value="AOTCASE"/>
</dbReference>
<dbReference type="PANTHER" id="PTHR45753:SF3">
    <property type="entry name" value="ORNITHINE TRANSCARBAMYLASE, MITOCHONDRIAL"/>
    <property type="match status" value="1"/>
</dbReference>
<dbReference type="NCBIfam" id="TIGR03316">
    <property type="entry name" value="ygeW"/>
    <property type="match status" value="1"/>
</dbReference>
<feature type="domain" description="Aspartate/ornithine carbamoyltransferase Asp/Orn-binding" evidence="5">
    <location>
        <begin position="217"/>
        <end position="377"/>
    </location>
</feature>
<dbReference type="GO" id="GO:0004585">
    <property type="term" value="F:ornithine carbamoyltransferase activity"/>
    <property type="evidence" value="ECO:0007669"/>
    <property type="project" value="UniProtKB-EC"/>
</dbReference>
<sequence>MSTKASHIEQAQKYIDELKKLNPSLYDKSFLRTWDKSPDDLRTVVLVAEILEELYQANVSCRLFDGSLAVSVFRDNSTRTRFSFAFAATLLGLDLSDLDEGKSQIAHGETVRETANMISFMTEVIGIRDDKWLGEGHAYQVEVAQAVEEGFKEGVLPRKPCLVNLQCDEDHPTQAMADLIHLIKHFGGIEQLKGKKVAMTWAYSPSYGKPLSVPQGIIGLLPRFGIDVHLAYPEGYDLIPEVIETAKKNAALAGAKFEVSHDMDAAFKDADVVYPKSWCPHSIMVERVKLPSREGPEQVALEKKALEMNTKHKDWECTEEKMKLTKGGNALYMHCLPADITGVSCKEGEVQASVFEKDRIKTYKEASHKPYVIASMILTSKLKNPAAALEHLIKQDKPRAPEF</sequence>
<evidence type="ECO:0000313" key="8">
    <source>
        <dbReference type="Proteomes" id="UP001281761"/>
    </source>
</evidence>
<dbReference type="InterPro" id="IPR036901">
    <property type="entry name" value="Asp/Orn_carbamoylTrfase_sf"/>
</dbReference>
<organism evidence="7 8">
    <name type="scientific">Blattamonas nauphoetae</name>
    <dbReference type="NCBI Taxonomy" id="2049346"/>
    <lineage>
        <taxon>Eukaryota</taxon>
        <taxon>Metamonada</taxon>
        <taxon>Preaxostyla</taxon>
        <taxon>Oxymonadida</taxon>
        <taxon>Blattamonas</taxon>
    </lineage>
</organism>
<evidence type="ECO:0000259" key="5">
    <source>
        <dbReference type="Pfam" id="PF00185"/>
    </source>
</evidence>
<dbReference type="InterPro" id="IPR006130">
    <property type="entry name" value="Asp/Orn_carbamoylTrfase"/>
</dbReference>
<keyword evidence="8" id="KW-1185">Reference proteome</keyword>
<evidence type="ECO:0000256" key="1">
    <source>
        <dbReference type="ARBA" id="ARBA00007805"/>
    </source>
</evidence>
<name>A0ABQ9XT31_9EUKA</name>
<dbReference type="Pfam" id="PF00185">
    <property type="entry name" value="OTCace"/>
    <property type="match status" value="1"/>
</dbReference>
<dbReference type="Pfam" id="PF02729">
    <property type="entry name" value="OTCace_N"/>
    <property type="match status" value="1"/>
</dbReference>
<dbReference type="InterPro" id="IPR017702">
    <property type="entry name" value="Carbamoyltransferase_YgeW"/>
</dbReference>
<keyword evidence="3 4" id="KW-0808">Transferase</keyword>
<evidence type="ECO:0000259" key="6">
    <source>
        <dbReference type="Pfam" id="PF02729"/>
    </source>
</evidence>
<protein>
    <recommendedName>
        <fullName evidence="2">ornithine carbamoyltransferase</fullName>
        <ecNumber evidence="2">2.1.3.3</ecNumber>
    </recommendedName>
</protein>
<dbReference type="Proteomes" id="UP001281761">
    <property type="component" value="Unassembled WGS sequence"/>
</dbReference>
<proteinExistence type="inferred from homology"/>
<evidence type="ECO:0000313" key="7">
    <source>
        <dbReference type="EMBL" id="KAK2954460.1"/>
    </source>
</evidence>
<feature type="domain" description="Aspartate/ornithine carbamoyltransferase carbamoyl-P binding" evidence="6">
    <location>
        <begin position="28"/>
        <end position="182"/>
    </location>
</feature>
<reference evidence="7 8" key="1">
    <citation type="journal article" date="2022" name="bioRxiv">
        <title>Genomics of Preaxostyla Flagellates Illuminates Evolutionary Transitions and the Path Towards Mitochondrial Loss.</title>
        <authorList>
            <person name="Novak L.V.F."/>
            <person name="Treitli S.C."/>
            <person name="Pyrih J."/>
            <person name="Halakuc P."/>
            <person name="Pipaliya S.V."/>
            <person name="Vacek V."/>
            <person name="Brzon O."/>
            <person name="Soukal P."/>
            <person name="Eme L."/>
            <person name="Dacks J.B."/>
            <person name="Karnkowska A."/>
            <person name="Elias M."/>
            <person name="Hampl V."/>
        </authorList>
    </citation>
    <scope>NUCLEOTIDE SEQUENCE [LARGE SCALE GENOMIC DNA]</scope>
    <source>
        <strain evidence="7">NAU3</strain>
        <tissue evidence="7">Gut</tissue>
    </source>
</reference>
<dbReference type="EC" id="2.1.3.3" evidence="2"/>
<comment type="caution">
    <text evidence="7">The sequence shown here is derived from an EMBL/GenBank/DDBJ whole genome shotgun (WGS) entry which is preliminary data.</text>
</comment>